<dbReference type="Pfam" id="PF01755">
    <property type="entry name" value="Glyco_transf_25"/>
    <property type="match status" value="1"/>
</dbReference>
<feature type="region of interest" description="Disordered" evidence="4">
    <location>
        <begin position="1"/>
        <end position="60"/>
    </location>
</feature>
<evidence type="ECO:0000313" key="7">
    <source>
        <dbReference type="EMBL" id="KAL3312013.1"/>
    </source>
</evidence>
<dbReference type="Gene3D" id="3.90.550.10">
    <property type="entry name" value="Spore Coat Polysaccharide Biosynthesis Protein SpsA, Chain A"/>
    <property type="match status" value="1"/>
</dbReference>
<dbReference type="InterPro" id="IPR002654">
    <property type="entry name" value="Glyco_trans_25"/>
</dbReference>
<feature type="transmembrane region" description="Helical" evidence="5">
    <location>
        <begin position="68"/>
        <end position="85"/>
    </location>
</feature>
<comment type="similarity">
    <text evidence="1">Belongs to the glycosyltransferase 25 family.</text>
</comment>
<dbReference type="InterPro" id="IPR029044">
    <property type="entry name" value="Nucleotide-diphossugar_trans"/>
</dbReference>
<evidence type="ECO:0000256" key="5">
    <source>
        <dbReference type="SAM" id="Phobius"/>
    </source>
</evidence>
<sequence>MSNRGRARPDVPNKQQQRVLYSMENRPHTPLPKKQTTTATTDTPHQDFSQPTEEKPDEKPSSKYFNEILLRMTVLLILGLAFLYYPKTTPINSKPSTLSPRSTVDQHISTEKVEQPRNVEIQWPTVSIGLLIRNKQHTLPYFLHHLEKLDYPKGRMELLIYADFCTDNSMEVIERWLSVKQHLYHRVQMEHDETSVNVSALGNHYWTAKHFKHLLELKQSLLDTARYSWAEYFFSIDVDVILTEPQTLKQLVAVSELSTEEQPISIIAPLLNCTNSDTYSNFWGAMQANGYYQRSKDYFDILRRDKLGIFPVALVHSVYLINLRHMSTKYLKFYPIAEGYKGPIDDVIVFARHVQSLNVTFHVDNRELYGFFYSPVNDHDLRAFVKLGSYFEKWEARDKELFQHMKLQVMVDTEGRVEITKDELIFPDPDIQLESFGFDKIFVVNLERRVTRLKLMQYCLKHLGIEWQLFQAVDGKKLNDSLLNSWGIKQMDGYYDPYHNRSLKYGEIGCFLSHYQIWQEMIEKGYQSVLIFEDDVRFSAGFMRSMRKALEEANTHVPGWDLMYLGRKRMSKNEKTVANTTLLAWPDYTYWTLAYVLNRRGAEKLVRQKPLDRIVAVDEYIPIMFDRHPNKEWLAKFGPRNLVAISTEPLLVEPCHYTGQPLYQSDTEDSVVIEKLVPKTTSAN</sequence>
<organism evidence="7 8">
    <name type="scientific">Cichlidogyrus casuarinus</name>
    <dbReference type="NCBI Taxonomy" id="1844966"/>
    <lineage>
        <taxon>Eukaryota</taxon>
        <taxon>Metazoa</taxon>
        <taxon>Spiralia</taxon>
        <taxon>Lophotrochozoa</taxon>
        <taxon>Platyhelminthes</taxon>
        <taxon>Monogenea</taxon>
        <taxon>Monopisthocotylea</taxon>
        <taxon>Dactylogyridea</taxon>
        <taxon>Ancyrocephalidae</taxon>
        <taxon>Cichlidogyrus</taxon>
    </lineage>
</organism>
<keyword evidence="5" id="KW-1133">Transmembrane helix</keyword>
<evidence type="ECO:0000256" key="4">
    <source>
        <dbReference type="SAM" id="MobiDB-lite"/>
    </source>
</evidence>
<dbReference type="AlphaFoldDB" id="A0ABD2PY37"/>
<dbReference type="InterPro" id="IPR050757">
    <property type="entry name" value="Collagen_mod_GT25"/>
</dbReference>
<evidence type="ECO:0000256" key="1">
    <source>
        <dbReference type="ARBA" id="ARBA00006721"/>
    </source>
</evidence>
<dbReference type="PANTHER" id="PTHR10730:SF53">
    <property type="entry name" value="GLYCOSYLTRANSFERASE 25 FAMILY MEMBER"/>
    <property type="match status" value="1"/>
</dbReference>
<dbReference type="PANTHER" id="PTHR10730">
    <property type="entry name" value="PROCOLLAGEN-LYSINE,2-OXOGLUTARATE 5-DIOXYGENASE/GLYCOSYLTRANSFERASE 25 FAMILY MEMBER"/>
    <property type="match status" value="1"/>
</dbReference>
<dbReference type="SUPFAM" id="SSF53448">
    <property type="entry name" value="Nucleotide-diphospho-sugar transferases"/>
    <property type="match status" value="1"/>
</dbReference>
<keyword evidence="3" id="KW-0808">Transferase</keyword>
<comment type="caution">
    <text evidence="7">The sequence shown here is derived from an EMBL/GenBank/DDBJ whole genome shotgun (WGS) entry which is preliminary data.</text>
</comment>
<keyword evidence="2" id="KW-0328">Glycosyltransferase</keyword>
<dbReference type="EMBL" id="JBJKFK010001911">
    <property type="protein sequence ID" value="KAL3312013.1"/>
    <property type="molecule type" value="Genomic_DNA"/>
</dbReference>
<evidence type="ECO:0000313" key="8">
    <source>
        <dbReference type="Proteomes" id="UP001626550"/>
    </source>
</evidence>
<feature type="domain" description="Glycosyl transferase family 25" evidence="6">
    <location>
        <begin position="439"/>
        <end position="620"/>
    </location>
</feature>
<protein>
    <recommendedName>
        <fullName evidence="6">Glycosyl transferase family 25 domain-containing protein</fullName>
    </recommendedName>
</protein>
<evidence type="ECO:0000259" key="6">
    <source>
        <dbReference type="Pfam" id="PF01755"/>
    </source>
</evidence>
<dbReference type="GO" id="GO:0016740">
    <property type="term" value="F:transferase activity"/>
    <property type="evidence" value="ECO:0007669"/>
    <property type="project" value="UniProtKB-KW"/>
</dbReference>
<gene>
    <name evidence="7" type="ORF">Ciccas_009399</name>
</gene>
<dbReference type="CDD" id="cd06532">
    <property type="entry name" value="Glyco_transf_25"/>
    <property type="match status" value="1"/>
</dbReference>
<reference evidence="7 8" key="1">
    <citation type="submission" date="2024-11" db="EMBL/GenBank/DDBJ databases">
        <title>Adaptive evolution of stress response genes in parasites aligns with host niche diversity.</title>
        <authorList>
            <person name="Hahn C."/>
            <person name="Resl P."/>
        </authorList>
    </citation>
    <scope>NUCLEOTIDE SEQUENCE [LARGE SCALE GENOMIC DNA]</scope>
    <source>
        <strain evidence="7">EGGRZ-B1_66</strain>
        <tissue evidence="7">Body</tissue>
    </source>
</reference>
<evidence type="ECO:0000256" key="2">
    <source>
        <dbReference type="ARBA" id="ARBA00022676"/>
    </source>
</evidence>
<dbReference type="Proteomes" id="UP001626550">
    <property type="component" value="Unassembled WGS sequence"/>
</dbReference>
<proteinExistence type="inferred from homology"/>
<name>A0ABD2PY37_9PLAT</name>
<keyword evidence="5" id="KW-0472">Membrane</keyword>
<keyword evidence="8" id="KW-1185">Reference proteome</keyword>
<keyword evidence="5" id="KW-0812">Transmembrane</keyword>
<evidence type="ECO:0000256" key="3">
    <source>
        <dbReference type="ARBA" id="ARBA00022679"/>
    </source>
</evidence>
<accession>A0ABD2PY37</accession>